<evidence type="ECO:0000313" key="2">
    <source>
        <dbReference type="Proteomes" id="UP001178322"/>
    </source>
</evidence>
<organism evidence="1 2">
    <name type="scientific">Lysinibacillus pakistanensis</name>
    <dbReference type="NCBI Taxonomy" id="759811"/>
    <lineage>
        <taxon>Bacteria</taxon>
        <taxon>Bacillati</taxon>
        <taxon>Bacillota</taxon>
        <taxon>Bacilli</taxon>
        <taxon>Bacillales</taxon>
        <taxon>Bacillaceae</taxon>
        <taxon>Lysinibacillus</taxon>
    </lineage>
</organism>
<reference evidence="1" key="1">
    <citation type="submission" date="2023-05" db="EMBL/GenBank/DDBJ databases">
        <title>Comparative genomics of Bacillaceae isolates and their secondary metabolite potential.</title>
        <authorList>
            <person name="Song L."/>
            <person name="Nielsen L.J."/>
            <person name="Mohite O."/>
            <person name="Xu X."/>
            <person name="Weber T."/>
            <person name="Kovacs A.T."/>
        </authorList>
    </citation>
    <scope>NUCLEOTIDE SEQUENCE</scope>
    <source>
        <strain evidence="1">LY1</strain>
    </source>
</reference>
<name>A0AAX3WPF9_9BACI</name>
<gene>
    <name evidence="1" type="ORF">QNH24_15390</name>
</gene>
<dbReference type="Proteomes" id="UP001178322">
    <property type="component" value="Chromosome"/>
</dbReference>
<dbReference type="EMBL" id="CP126101">
    <property type="protein sequence ID" value="WHY49718.1"/>
    <property type="molecule type" value="Genomic_DNA"/>
</dbReference>
<dbReference type="AlphaFoldDB" id="A0AAX3WPF9"/>
<proteinExistence type="predicted"/>
<evidence type="ECO:0000313" key="1">
    <source>
        <dbReference type="EMBL" id="WHY49718.1"/>
    </source>
</evidence>
<accession>A0AAX3WPF9</accession>
<protein>
    <submittedName>
        <fullName evidence="1">Uncharacterized protein</fullName>
    </submittedName>
</protein>
<dbReference type="RefSeq" id="WP_283868450.1">
    <property type="nucleotide sequence ID" value="NZ_CP126101.1"/>
</dbReference>
<sequence length="101" mass="11685">MKVDEALKIVYEYTIGDNSILYSLRVGLGLNENNYNTLIEAMKILITEYSNKTEVPKKLALCFVDISNYFYFNEGKYSEEEEEKLEDAIHEISNLAGKLFE</sequence>